<feature type="compositionally biased region" description="Acidic residues" evidence="7">
    <location>
        <begin position="100"/>
        <end position="151"/>
    </location>
</feature>
<evidence type="ECO:0000313" key="9">
    <source>
        <dbReference type="EMBL" id="AEM69021.1"/>
    </source>
</evidence>
<name>A0A7U3ZT12_MYCPK</name>
<dbReference type="Gene3D" id="1.10.10.1250">
    <property type="entry name" value="RNA polymerase, subunit delta, N-terminal domain"/>
    <property type="match status" value="1"/>
</dbReference>
<dbReference type="GO" id="GO:0006355">
    <property type="term" value="P:regulation of DNA-templated transcription"/>
    <property type="evidence" value="ECO:0007669"/>
    <property type="project" value="InterPro"/>
</dbReference>
<dbReference type="InterPro" id="IPR007759">
    <property type="entry name" value="Asxl_HARE-HTH"/>
</dbReference>
<dbReference type="EMBL" id="CP003021">
    <property type="protein sequence ID" value="AEM69021.1"/>
    <property type="molecule type" value="Genomic_DNA"/>
</dbReference>
<protein>
    <recommendedName>
        <fullName evidence="6">RNAP delta factor</fullName>
    </recommendedName>
</protein>
<comment type="similarity">
    <text evidence="1">Belongs to the RpoE family.</text>
</comment>
<dbReference type="GO" id="GO:0006351">
    <property type="term" value="P:DNA-templated transcription"/>
    <property type="evidence" value="ECO:0007669"/>
    <property type="project" value="InterPro"/>
</dbReference>
<keyword evidence="5" id="KW-0804">Transcription</keyword>
<dbReference type="RefSeq" id="WP_014035376.1">
    <property type="nucleotide sequence ID" value="NC_015946.1"/>
</dbReference>
<evidence type="ECO:0000256" key="7">
    <source>
        <dbReference type="SAM" id="MobiDB-lite"/>
    </source>
</evidence>
<sequence>MTNKTNLNLVYDYLHEVKKPTSLNQIWQAISGDVISQKKDEISVIADLYGDMVLDNRFALTSDSLWALSIDPEVEDIKRQFANNFVDESEKKSKTSNSQDDLDDQTTILDEDDYFNQELDEDYDDEFYDENDDYDDIEDSFNLDHDDDYDE</sequence>
<gene>
    <name evidence="9" type="ordered locus">MPUT_0685</name>
</gene>
<dbReference type="PROSITE" id="PS51913">
    <property type="entry name" value="HTH_HARE"/>
    <property type="match status" value="1"/>
</dbReference>
<dbReference type="GO" id="GO:0000428">
    <property type="term" value="C:DNA-directed RNA polymerase complex"/>
    <property type="evidence" value="ECO:0007669"/>
    <property type="project" value="UniProtKB-KW"/>
</dbReference>
<evidence type="ECO:0000313" key="10">
    <source>
        <dbReference type="Proteomes" id="UP000008907"/>
    </source>
</evidence>
<dbReference type="InterPro" id="IPR038087">
    <property type="entry name" value="RNAP_delta_N_dom_sf"/>
</dbReference>
<dbReference type="Proteomes" id="UP000008907">
    <property type="component" value="Chromosome"/>
</dbReference>
<dbReference type="AlphaFoldDB" id="A0A7U3ZT12"/>
<accession>A0A7U3ZT12</accession>
<dbReference type="InterPro" id="IPR029757">
    <property type="entry name" value="RpoE"/>
</dbReference>
<feature type="domain" description="HTH HARE-type" evidence="8">
    <location>
        <begin position="4"/>
        <end position="71"/>
    </location>
</feature>
<evidence type="ECO:0000256" key="1">
    <source>
        <dbReference type="ARBA" id="ARBA00009828"/>
    </source>
</evidence>
<keyword evidence="4" id="KW-0548">Nucleotidyltransferase</keyword>
<dbReference type="NCBIfam" id="TIGR04567">
    <property type="entry name" value="RNAP_delt_lowGC"/>
    <property type="match status" value="1"/>
</dbReference>
<dbReference type="KEGG" id="mpf:MPUT_0685"/>
<evidence type="ECO:0000256" key="4">
    <source>
        <dbReference type="ARBA" id="ARBA00022695"/>
    </source>
</evidence>
<evidence type="ECO:0000256" key="5">
    <source>
        <dbReference type="ARBA" id="ARBA00023163"/>
    </source>
</evidence>
<dbReference type="GO" id="GO:0016779">
    <property type="term" value="F:nucleotidyltransferase activity"/>
    <property type="evidence" value="ECO:0007669"/>
    <property type="project" value="UniProtKB-KW"/>
</dbReference>
<evidence type="ECO:0000256" key="2">
    <source>
        <dbReference type="ARBA" id="ARBA00022478"/>
    </source>
</evidence>
<reference evidence="9 10" key="1">
    <citation type="journal article" date="2011" name="J. Bacteriol.">
        <title>Genome Sequence of Mycoplasma putrefaciens Type Strain KS1.</title>
        <authorList>
            <person name="Calcutt M.J."/>
            <person name="Foecking M.F."/>
        </authorList>
    </citation>
    <scope>NUCLEOTIDE SEQUENCE [LARGE SCALE GENOMIC DNA]</scope>
    <source>
        <strain evidence="10">ATCC 15718 / NCTC 10155 / C30 KS-1 / KS-1</strain>
    </source>
</reference>
<evidence type="ECO:0000259" key="8">
    <source>
        <dbReference type="PROSITE" id="PS51913"/>
    </source>
</evidence>
<keyword evidence="2" id="KW-0240">DNA-directed RNA polymerase</keyword>
<proteinExistence type="inferred from homology"/>
<evidence type="ECO:0000256" key="3">
    <source>
        <dbReference type="ARBA" id="ARBA00022679"/>
    </source>
</evidence>
<organism evidence="9 10">
    <name type="scientific">Mycoplasma putrefaciens (strain ATCC 15718 / NCTC 10155 / C30 KS-1 / KS-1)</name>
    <dbReference type="NCBI Taxonomy" id="743965"/>
    <lineage>
        <taxon>Bacteria</taxon>
        <taxon>Bacillati</taxon>
        <taxon>Mycoplasmatota</taxon>
        <taxon>Mollicutes</taxon>
        <taxon>Mycoplasmataceae</taxon>
        <taxon>Mycoplasma</taxon>
    </lineage>
</organism>
<evidence type="ECO:0000256" key="6">
    <source>
        <dbReference type="ARBA" id="ARBA00031937"/>
    </source>
</evidence>
<keyword evidence="3" id="KW-0808">Transferase</keyword>
<feature type="region of interest" description="Disordered" evidence="7">
    <location>
        <begin position="87"/>
        <end position="151"/>
    </location>
</feature>